<evidence type="ECO:0008006" key="4">
    <source>
        <dbReference type="Google" id="ProtNLM"/>
    </source>
</evidence>
<feature type="transmembrane region" description="Helical" evidence="1">
    <location>
        <begin position="72"/>
        <end position="93"/>
    </location>
</feature>
<dbReference type="AlphaFoldDB" id="A0A937LGC3"/>
<dbReference type="EMBL" id="JADHQD010000001">
    <property type="protein sequence ID" value="MBL6817810.1"/>
    <property type="molecule type" value="Genomic_DNA"/>
</dbReference>
<protein>
    <recommendedName>
        <fullName evidence="4">DUF4345 domain-containing protein</fullName>
    </recommendedName>
</protein>
<keyword evidence="1" id="KW-0812">Transmembrane</keyword>
<comment type="caution">
    <text evidence="2">The sequence shown here is derived from an EMBL/GenBank/DDBJ whole genome shotgun (WGS) entry which is preliminary data.</text>
</comment>
<evidence type="ECO:0000256" key="1">
    <source>
        <dbReference type="SAM" id="Phobius"/>
    </source>
</evidence>
<feature type="transmembrane region" description="Helical" evidence="1">
    <location>
        <begin position="46"/>
        <end position="65"/>
    </location>
</feature>
<sequence length="129" mass="14394">MILLRILIFCTSAACLIAGLTTMLSPDVNTIFIPFVVETVPQAHFVRSYAGFVTATGYLSMRFLYSSSRVQVGTVVLYIVSVMMISKIFSFIYEGFTPFSITSFLIGTVFAASLYALQKNRKNQLDYNL</sequence>
<proteinExistence type="predicted"/>
<dbReference type="Proteomes" id="UP000711391">
    <property type="component" value="Unassembled WGS sequence"/>
</dbReference>
<evidence type="ECO:0000313" key="2">
    <source>
        <dbReference type="EMBL" id="MBL6817810.1"/>
    </source>
</evidence>
<gene>
    <name evidence="2" type="ORF">ISQ64_00185</name>
</gene>
<keyword evidence="1" id="KW-1133">Transmembrane helix</keyword>
<accession>A0A937LGC3</accession>
<feature type="transmembrane region" description="Helical" evidence="1">
    <location>
        <begin position="99"/>
        <end position="117"/>
    </location>
</feature>
<evidence type="ECO:0000313" key="3">
    <source>
        <dbReference type="Proteomes" id="UP000711391"/>
    </source>
</evidence>
<organism evidence="2 3">
    <name type="scientific">SAR86 cluster bacterium</name>
    <dbReference type="NCBI Taxonomy" id="2030880"/>
    <lineage>
        <taxon>Bacteria</taxon>
        <taxon>Pseudomonadati</taxon>
        <taxon>Pseudomonadota</taxon>
        <taxon>Gammaproteobacteria</taxon>
        <taxon>SAR86 cluster</taxon>
    </lineage>
</organism>
<name>A0A937LGC3_9GAMM</name>
<keyword evidence="1" id="KW-0472">Membrane</keyword>
<reference evidence="2" key="1">
    <citation type="submission" date="2020-10" db="EMBL/GenBank/DDBJ databases">
        <title>Microbiome of the Black Sea water column analyzed by genome centric metagenomics.</title>
        <authorList>
            <person name="Cabello-Yeves P.J."/>
            <person name="Callieri C."/>
            <person name="Picazo A."/>
            <person name="Mehrshad M."/>
            <person name="Haro-Moreno J.M."/>
            <person name="Roda-Garcia J."/>
            <person name="Dzembekova N."/>
            <person name="Slabakova V."/>
            <person name="Slabakova N."/>
            <person name="Moncheva S."/>
            <person name="Rodriguez-Valera F."/>
        </authorList>
    </citation>
    <scope>NUCLEOTIDE SEQUENCE</scope>
    <source>
        <strain evidence="2">BS307-5m-G50</strain>
    </source>
</reference>